<evidence type="ECO:0000313" key="1">
    <source>
        <dbReference type="EMBL" id="QOX65171.1"/>
    </source>
</evidence>
<reference evidence="1" key="1">
    <citation type="submission" date="2019-08" db="EMBL/GenBank/DDBJ databases">
        <title>Genome sequence of Clostridiales bacterium MT110.</title>
        <authorList>
            <person name="Cao J."/>
        </authorList>
    </citation>
    <scope>NUCLEOTIDE SEQUENCE</scope>
    <source>
        <strain evidence="1">MT110</strain>
    </source>
</reference>
<protein>
    <submittedName>
        <fullName evidence="1">Acyltransferase</fullName>
    </submittedName>
</protein>
<organism evidence="1 2">
    <name type="scientific">Anoxybacterium hadale</name>
    <dbReference type="NCBI Taxonomy" id="3408580"/>
    <lineage>
        <taxon>Bacteria</taxon>
        <taxon>Bacillati</taxon>
        <taxon>Bacillota</taxon>
        <taxon>Clostridia</taxon>
        <taxon>Peptostreptococcales</taxon>
        <taxon>Anaerovoracaceae</taxon>
        <taxon>Anoxybacterium</taxon>
    </lineage>
</organism>
<evidence type="ECO:0000313" key="2">
    <source>
        <dbReference type="Proteomes" id="UP000594014"/>
    </source>
</evidence>
<name>A0ACD1AFA8_9FIRM</name>
<keyword evidence="1" id="KW-0012">Acyltransferase</keyword>
<sequence length="227" mass="25672">MIRKIKDLLIYVDLIKLFYYNIISKSIIRQRGSYLIPYKNAVINIHKTARLQIKNGSIRLGDVKLRGSRAETYLKMDQNAQWFSDGGAELFYNTKVDIQQDGVFQSGFFSANCGTVIVCSKKITFGNNIMLGRNITIYDSDHHQMTDRHGHMINYDAEVTLEDSVWLTSNITVQRGVTIGTGSIVGAHTLVKREIPPYSLAEGNVGLKITAIDKITGWKRDSTHKRD</sequence>
<dbReference type="Proteomes" id="UP000594014">
    <property type="component" value="Chromosome"/>
</dbReference>
<dbReference type="EMBL" id="CP042469">
    <property type="protein sequence ID" value="QOX65171.1"/>
    <property type="molecule type" value="Genomic_DNA"/>
</dbReference>
<keyword evidence="2" id="KW-1185">Reference proteome</keyword>
<gene>
    <name evidence="1" type="ORF">FRZ06_18355</name>
</gene>
<accession>A0ACD1AFA8</accession>
<keyword evidence="1" id="KW-0808">Transferase</keyword>
<proteinExistence type="predicted"/>